<dbReference type="Gene3D" id="3.30.450.20">
    <property type="entry name" value="PAS domain"/>
    <property type="match status" value="1"/>
</dbReference>
<comment type="caution">
    <text evidence="2">The sequence shown here is derived from an EMBL/GenBank/DDBJ whole genome shotgun (WGS) entry which is preliminary data.</text>
</comment>
<evidence type="ECO:0008006" key="4">
    <source>
        <dbReference type="Google" id="ProtNLM"/>
    </source>
</evidence>
<feature type="transmembrane region" description="Helical" evidence="1">
    <location>
        <begin position="9"/>
        <end position="28"/>
    </location>
</feature>
<dbReference type="EMBL" id="JAZHOF010000003">
    <property type="protein sequence ID" value="MEJ8571567.1"/>
    <property type="molecule type" value="Genomic_DNA"/>
</dbReference>
<keyword evidence="1" id="KW-0472">Membrane</keyword>
<feature type="transmembrane region" description="Helical" evidence="1">
    <location>
        <begin position="156"/>
        <end position="175"/>
    </location>
</feature>
<keyword evidence="3" id="KW-1185">Reference proteome</keyword>
<evidence type="ECO:0000313" key="3">
    <source>
        <dbReference type="Proteomes" id="UP001378188"/>
    </source>
</evidence>
<sequence length="214" mass="22497">MLKLALRTLPLFAVIVGFAMALGAYMNYSGVRSAYLDLIASRMHMVLDDVAANVESAVSVGIPPAEQTTLPALLTRLVEADPLIRSISVVAPDGEVLFGSGSEADRTATPDADSFEVGRTVTNDFGAPVVDLHVRYDRQAPTEKIDAFATAVLADAIPAGLLAALAGSLAALLILRRLHGRAARTVNHGIVDTIDIANREVEKLGEGVAPERAS</sequence>
<reference evidence="2 3" key="1">
    <citation type="submission" date="2024-02" db="EMBL/GenBank/DDBJ databases">
        <title>Genome analysis and characterization of Microbaculum marinisediminis sp. nov., isolated from marine sediment.</title>
        <authorList>
            <person name="Du Z.-J."/>
            <person name="Ye Y.-Q."/>
            <person name="Zhang Z.-R."/>
            <person name="Yuan S.-M."/>
            <person name="Zhang X.-Y."/>
        </authorList>
    </citation>
    <scope>NUCLEOTIDE SEQUENCE [LARGE SCALE GENOMIC DNA]</scope>
    <source>
        <strain evidence="2 3">SDUM1044001</strain>
    </source>
</reference>
<keyword evidence="1" id="KW-0812">Transmembrane</keyword>
<evidence type="ECO:0000256" key="1">
    <source>
        <dbReference type="SAM" id="Phobius"/>
    </source>
</evidence>
<accession>A0AAW9RMV7</accession>
<protein>
    <recommendedName>
        <fullName evidence="4">HAMP domain-containing protein</fullName>
    </recommendedName>
</protein>
<keyword evidence="1" id="KW-1133">Transmembrane helix</keyword>
<dbReference type="AlphaFoldDB" id="A0AAW9RMV7"/>
<organism evidence="2 3">
    <name type="scientific">Microbaculum marinum</name>
    <dbReference type="NCBI Taxonomy" id="1764581"/>
    <lineage>
        <taxon>Bacteria</taxon>
        <taxon>Pseudomonadati</taxon>
        <taxon>Pseudomonadota</taxon>
        <taxon>Alphaproteobacteria</taxon>
        <taxon>Hyphomicrobiales</taxon>
        <taxon>Tepidamorphaceae</taxon>
        <taxon>Microbaculum</taxon>
    </lineage>
</organism>
<dbReference type="RefSeq" id="WP_340329266.1">
    <property type="nucleotide sequence ID" value="NZ_JAZHOF010000003.1"/>
</dbReference>
<gene>
    <name evidence="2" type="ORF">V3328_08790</name>
</gene>
<evidence type="ECO:0000313" key="2">
    <source>
        <dbReference type="EMBL" id="MEJ8571567.1"/>
    </source>
</evidence>
<dbReference type="Proteomes" id="UP001378188">
    <property type="component" value="Unassembled WGS sequence"/>
</dbReference>
<proteinExistence type="predicted"/>
<name>A0AAW9RMV7_9HYPH</name>